<dbReference type="PROSITE" id="PS51194">
    <property type="entry name" value="HELICASE_CTER"/>
    <property type="match status" value="1"/>
</dbReference>
<evidence type="ECO:0000313" key="7">
    <source>
        <dbReference type="EMBL" id="CAI9919475.1"/>
    </source>
</evidence>
<evidence type="ECO:0000313" key="9">
    <source>
        <dbReference type="Proteomes" id="UP001642409"/>
    </source>
</evidence>
<keyword evidence="3 7" id="KW-0347">Helicase</keyword>
<dbReference type="GO" id="GO:0016787">
    <property type="term" value="F:hydrolase activity"/>
    <property type="evidence" value="ECO:0007669"/>
    <property type="project" value="UniProtKB-KW"/>
</dbReference>
<dbReference type="GO" id="GO:0003676">
    <property type="term" value="F:nucleic acid binding"/>
    <property type="evidence" value="ECO:0007669"/>
    <property type="project" value="InterPro"/>
</dbReference>
<dbReference type="GO" id="GO:0003724">
    <property type="term" value="F:RNA helicase activity"/>
    <property type="evidence" value="ECO:0007669"/>
    <property type="project" value="TreeGrafter"/>
</dbReference>
<dbReference type="SMART" id="SM00490">
    <property type="entry name" value="HELICc"/>
    <property type="match status" value="1"/>
</dbReference>
<dbReference type="SUPFAM" id="SSF52540">
    <property type="entry name" value="P-loop containing nucleoside triphosphate hydrolases"/>
    <property type="match status" value="1"/>
</dbReference>
<dbReference type="Gene3D" id="3.40.50.300">
    <property type="entry name" value="P-loop containing nucleotide triphosphate hydrolases"/>
    <property type="match status" value="2"/>
</dbReference>
<dbReference type="SMART" id="SM00487">
    <property type="entry name" value="DEXDc"/>
    <property type="match status" value="1"/>
</dbReference>
<feature type="domain" description="Helicase C-terminal" evidence="6">
    <location>
        <begin position="285"/>
        <end position="439"/>
    </location>
</feature>
<dbReference type="CDD" id="cd18787">
    <property type="entry name" value="SF2_C_DEAD"/>
    <property type="match status" value="1"/>
</dbReference>
<dbReference type="GO" id="GO:0005524">
    <property type="term" value="F:ATP binding"/>
    <property type="evidence" value="ECO:0007669"/>
    <property type="project" value="UniProtKB-KW"/>
</dbReference>
<dbReference type="Pfam" id="PF00271">
    <property type="entry name" value="Helicase_C"/>
    <property type="match status" value="1"/>
</dbReference>
<dbReference type="InterPro" id="IPR027417">
    <property type="entry name" value="P-loop_NTPase"/>
</dbReference>
<name>A0AA86NGW9_9EUKA</name>
<keyword evidence="4" id="KW-0067">ATP-binding</keyword>
<organism evidence="7">
    <name type="scientific">Hexamita inflata</name>
    <dbReference type="NCBI Taxonomy" id="28002"/>
    <lineage>
        <taxon>Eukaryota</taxon>
        <taxon>Metamonada</taxon>
        <taxon>Diplomonadida</taxon>
        <taxon>Hexamitidae</taxon>
        <taxon>Hexamitinae</taxon>
        <taxon>Hexamita</taxon>
    </lineage>
</organism>
<sequence>MQFDLFGDEEDFQPVTKPIIDVQASQIQEIVTTADASCFQELKISTPICQCLKAHQIIKPTEIQSLAIPVINSGKDCAVISPTSSGKTLTFLLPILSDLQKNPRYFHSLILAPTRELAYQINEQFALLCPVFGLYSSLFIGGQDVLYQNSLVESGCYVMICTPGRLVQVLQSRPKEMIMERLSHLKFLVLDEADQFLNGGQQFNSDISKILTYLPPASQRQTVLTTASLTKEMNLLLQNSRFKLIESEHKMPQNLTYSYLVVPQPFYFSTFLCFVLEKHTGYQIIFESEMNKNESKITNPSFKQCIIFCKNVEQTELVNRLIIKLGLKSTCLHSALTMEQRIQNINSFRNQNSSFLVATDVAARGLDIPCVQLVINLSFPGTIEDFQHRAGRCARRGEQGEVISFVEPEDFLRFNTVQEKLYVQFELIKKIRNWVRNGATEDVDDENLVRTYFGKVIRNEKEIKIEMIDQDVGHRIQRSKGHKTDKQ</sequence>
<keyword evidence="2" id="KW-0378">Hydrolase</keyword>
<dbReference type="PROSITE" id="PS51192">
    <property type="entry name" value="HELICASE_ATP_BIND_1"/>
    <property type="match status" value="1"/>
</dbReference>
<evidence type="ECO:0000256" key="1">
    <source>
        <dbReference type="ARBA" id="ARBA00022741"/>
    </source>
</evidence>
<dbReference type="PANTHER" id="PTHR47959:SF24">
    <property type="entry name" value="ATP-DEPENDENT RNA HELICASE"/>
    <property type="match status" value="1"/>
</dbReference>
<protein>
    <submittedName>
        <fullName evidence="7">ATP-dependent RNA helicase</fullName>
    </submittedName>
    <submittedName>
        <fullName evidence="8">ATP-dependent_RNA helicase</fullName>
    </submittedName>
</protein>
<evidence type="ECO:0000256" key="3">
    <source>
        <dbReference type="ARBA" id="ARBA00022806"/>
    </source>
</evidence>
<comment type="caution">
    <text evidence="7">The sequence shown here is derived from an EMBL/GenBank/DDBJ whole genome shotgun (WGS) entry which is preliminary data.</text>
</comment>
<dbReference type="Proteomes" id="UP001642409">
    <property type="component" value="Unassembled WGS sequence"/>
</dbReference>
<dbReference type="EMBL" id="CATOUU010000174">
    <property type="protein sequence ID" value="CAI9919475.1"/>
    <property type="molecule type" value="Genomic_DNA"/>
</dbReference>
<gene>
    <name evidence="8" type="ORF">HINF_LOCUS65112</name>
    <name evidence="7" type="ORF">HINF_LOCUS7120</name>
</gene>
<dbReference type="InterPro" id="IPR044742">
    <property type="entry name" value="DEAD/DEAH_RhlB"/>
</dbReference>
<reference evidence="7" key="1">
    <citation type="submission" date="2023-06" db="EMBL/GenBank/DDBJ databases">
        <authorList>
            <person name="Kurt Z."/>
        </authorList>
    </citation>
    <scope>NUCLEOTIDE SEQUENCE</scope>
</reference>
<dbReference type="Pfam" id="PF00270">
    <property type="entry name" value="DEAD"/>
    <property type="match status" value="1"/>
</dbReference>
<dbReference type="PANTHER" id="PTHR47959">
    <property type="entry name" value="ATP-DEPENDENT RNA HELICASE RHLE-RELATED"/>
    <property type="match status" value="1"/>
</dbReference>
<dbReference type="GO" id="GO:0005829">
    <property type="term" value="C:cytosol"/>
    <property type="evidence" value="ECO:0007669"/>
    <property type="project" value="TreeGrafter"/>
</dbReference>
<reference evidence="8 9" key="2">
    <citation type="submission" date="2024-07" db="EMBL/GenBank/DDBJ databases">
        <authorList>
            <person name="Akdeniz Z."/>
        </authorList>
    </citation>
    <scope>NUCLEOTIDE SEQUENCE [LARGE SCALE GENOMIC DNA]</scope>
</reference>
<dbReference type="InterPro" id="IPR050079">
    <property type="entry name" value="DEAD_box_RNA_helicase"/>
</dbReference>
<keyword evidence="9" id="KW-1185">Reference proteome</keyword>
<dbReference type="CDD" id="cd00268">
    <property type="entry name" value="DEADc"/>
    <property type="match status" value="1"/>
</dbReference>
<dbReference type="EMBL" id="CAXDID020000424">
    <property type="protein sequence ID" value="CAL6090024.1"/>
    <property type="molecule type" value="Genomic_DNA"/>
</dbReference>
<evidence type="ECO:0000256" key="2">
    <source>
        <dbReference type="ARBA" id="ARBA00022801"/>
    </source>
</evidence>
<dbReference type="InterPro" id="IPR001650">
    <property type="entry name" value="Helicase_C-like"/>
</dbReference>
<proteinExistence type="predicted"/>
<dbReference type="InterPro" id="IPR011545">
    <property type="entry name" value="DEAD/DEAH_box_helicase_dom"/>
</dbReference>
<dbReference type="AlphaFoldDB" id="A0AA86NGW9"/>
<accession>A0AA86NGW9</accession>
<keyword evidence="1" id="KW-0547">Nucleotide-binding</keyword>
<evidence type="ECO:0000259" key="6">
    <source>
        <dbReference type="PROSITE" id="PS51194"/>
    </source>
</evidence>
<evidence type="ECO:0000259" key="5">
    <source>
        <dbReference type="PROSITE" id="PS51192"/>
    </source>
</evidence>
<evidence type="ECO:0000313" key="8">
    <source>
        <dbReference type="EMBL" id="CAL6090024.1"/>
    </source>
</evidence>
<dbReference type="InterPro" id="IPR014001">
    <property type="entry name" value="Helicase_ATP-bd"/>
</dbReference>
<feature type="domain" description="Helicase ATP-binding" evidence="5">
    <location>
        <begin position="68"/>
        <end position="247"/>
    </location>
</feature>
<evidence type="ECO:0000256" key="4">
    <source>
        <dbReference type="ARBA" id="ARBA00022840"/>
    </source>
</evidence>